<evidence type="ECO:0000313" key="2">
    <source>
        <dbReference type="Proteomes" id="UP000225277"/>
    </source>
</evidence>
<dbReference type="EMBL" id="FJUY01000004">
    <property type="protein sequence ID" value="CZT17593.1"/>
    <property type="molecule type" value="Genomic_DNA"/>
</dbReference>
<gene>
    <name evidence="1" type="ORF">RCC_03427</name>
</gene>
<name>A0A2D3VAW0_9PEZI</name>
<dbReference type="OrthoDB" id="3634487at2759"/>
<reference evidence="1 2" key="1">
    <citation type="submission" date="2016-03" db="EMBL/GenBank/DDBJ databases">
        <authorList>
            <person name="Ploux O."/>
        </authorList>
    </citation>
    <scope>NUCLEOTIDE SEQUENCE [LARGE SCALE GENOMIC DNA]</scope>
    <source>
        <strain evidence="1 2">URUG2</strain>
    </source>
</reference>
<proteinExistence type="predicted"/>
<dbReference type="Proteomes" id="UP000225277">
    <property type="component" value="Unassembled WGS sequence"/>
</dbReference>
<dbReference type="AlphaFoldDB" id="A0A2D3VAW0"/>
<accession>A0A2D3VAW0</accession>
<sequence length="60" mass="7002">MRLDLEGFSNVWERTLEEDILKHLLVRGFTNTLHSSTRIERPEGGKPKSPNLKVIVKKWT</sequence>
<keyword evidence="2" id="KW-1185">Reference proteome</keyword>
<dbReference type="RefSeq" id="XP_023624485.1">
    <property type="nucleotide sequence ID" value="XM_023768717.1"/>
</dbReference>
<protein>
    <submittedName>
        <fullName evidence="1">Uncharacterized protein</fullName>
    </submittedName>
</protein>
<organism evidence="1 2">
    <name type="scientific">Ramularia collo-cygni</name>
    <dbReference type="NCBI Taxonomy" id="112498"/>
    <lineage>
        <taxon>Eukaryota</taxon>
        <taxon>Fungi</taxon>
        <taxon>Dikarya</taxon>
        <taxon>Ascomycota</taxon>
        <taxon>Pezizomycotina</taxon>
        <taxon>Dothideomycetes</taxon>
        <taxon>Dothideomycetidae</taxon>
        <taxon>Mycosphaerellales</taxon>
        <taxon>Mycosphaerellaceae</taxon>
        <taxon>Ramularia</taxon>
    </lineage>
</organism>
<dbReference type="GeneID" id="35598632"/>
<evidence type="ECO:0000313" key="1">
    <source>
        <dbReference type="EMBL" id="CZT17593.1"/>
    </source>
</evidence>